<dbReference type="EMBL" id="BMAO01004800">
    <property type="protein sequence ID" value="GFQ97008.1"/>
    <property type="molecule type" value="Genomic_DNA"/>
</dbReference>
<dbReference type="PANTHER" id="PTHR47331">
    <property type="entry name" value="PHD-TYPE DOMAIN-CONTAINING PROTEIN"/>
    <property type="match status" value="1"/>
</dbReference>
<reference evidence="1" key="1">
    <citation type="submission" date="2020-07" db="EMBL/GenBank/DDBJ databases">
        <title>Multicomponent nature underlies the extraordinary mechanical properties of spider dragline silk.</title>
        <authorList>
            <person name="Kono N."/>
            <person name="Nakamura H."/>
            <person name="Mori M."/>
            <person name="Yoshida Y."/>
            <person name="Ohtoshi R."/>
            <person name="Malay A.D."/>
            <person name="Moran D.A.P."/>
            <person name="Tomita M."/>
            <person name="Numata K."/>
            <person name="Arakawa K."/>
        </authorList>
    </citation>
    <scope>NUCLEOTIDE SEQUENCE</scope>
</reference>
<proteinExistence type="predicted"/>
<gene>
    <name evidence="1" type="primary">AVEN_187042_1</name>
    <name evidence="1" type="ORF">TNCT_627981</name>
</gene>
<organism evidence="1 2">
    <name type="scientific">Trichonephila clavata</name>
    <name type="common">Joro spider</name>
    <name type="synonym">Nephila clavata</name>
    <dbReference type="NCBI Taxonomy" id="2740835"/>
    <lineage>
        <taxon>Eukaryota</taxon>
        <taxon>Metazoa</taxon>
        <taxon>Ecdysozoa</taxon>
        <taxon>Arthropoda</taxon>
        <taxon>Chelicerata</taxon>
        <taxon>Arachnida</taxon>
        <taxon>Araneae</taxon>
        <taxon>Araneomorphae</taxon>
        <taxon>Entelegynae</taxon>
        <taxon>Araneoidea</taxon>
        <taxon>Nephilidae</taxon>
        <taxon>Trichonephila</taxon>
    </lineage>
</organism>
<evidence type="ECO:0000313" key="1">
    <source>
        <dbReference type="EMBL" id="GFQ97008.1"/>
    </source>
</evidence>
<name>A0A8X6L7U3_TRICU</name>
<dbReference type="PANTHER" id="PTHR47331:SF5">
    <property type="entry name" value="RIBONUCLEASE H"/>
    <property type="match status" value="1"/>
</dbReference>
<keyword evidence="2" id="KW-1185">Reference proteome</keyword>
<protein>
    <submittedName>
        <fullName evidence="1">Integrase catalytic domain-containing protein</fullName>
    </submittedName>
</protein>
<sequence>MDERITDTLYSHTSATHEVLLQTLVVNIKGKKTRRKARVILGTGSQRPYIKKSTAEELSFEIQREEEFSHALFGGRKTETQRHNCYKIYIYSLDGKYSCSLDALDQDIICNDIASVRYGPWMRELKRKKIFITDFQNDSGPIEILLGANVVGKLFMGKREELMSGLFTMGTKLGWTLMGKVPQLQHQNVNMTVVSMLSQELPVSFLWDLELLGIRDPVEQNTKDDLRKAVMISFRDTVQQNSDGRYEVSLPWKKDHALLPNNYELAYKRLDSTYKKLDKMGYREKYQQVFGEWIEEGVIEKFLATNRHCKSLITFLIVQLLKEPRLCL</sequence>
<evidence type="ECO:0000313" key="2">
    <source>
        <dbReference type="Proteomes" id="UP000887116"/>
    </source>
</evidence>
<dbReference type="AlphaFoldDB" id="A0A8X6L7U3"/>
<dbReference type="OrthoDB" id="6431397at2759"/>
<comment type="caution">
    <text evidence="1">The sequence shown here is derived from an EMBL/GenBank/DDBJ whole genome shotgun (WGS) entry which is preliminary data.</text>
</comment>
<dbReference type="Proteomes" id="UP000887116">
    <property type="component" value="Unassembled WGS sequence"/>
</dbReference>
<accession>A0A8X6L7U3</accession>